<dbReference type="Proteomes" id="UP001419268">
    <property type="component" value="Unassembled WGS sequence"/>
</dbReference>
<sequence length="54" mass="6344">MERDSLFTDHKSLKYLFTQKAEHETAQMVGVLEGLRLFLRVSPMKIERSSRCTE</sequence>
<proteinExistence type="predicted"/>
<reference evidence="1 2" key="1">
    <citation type="submission" date="2024-01" db="EMBL/GenBank/DDBJ databases">
        <title>Genome assemblies of Stephania.</title>
        <authorList>
            <person name="Yang L."/>
        </authorList>
    </citation>
    <scope>NUCLEOTIDE SEQUENCE [LARGE SCALE GENOMIC DNA]</scope>
    <source>
        <strain evidence="1">JXDWG</strain>
        <tissue evidence="1">Leaf</tissue>
    </source>
</reference>
<comment type="caution">
    <text evidence="1">The sequence shown here is derived from an EMBL/GenBank/DDBJ whole genome shotgun (WGS) entry which is preliminary data.</text>
</comment>
<keyword evidence="2" id="KW-1185">Reference proteome</keyword>
<gene>
    <name evidence="1" type="ORF">Scep_011775</name>
</gene>
<name>A0AAP0P5X1_9MAGN</name>
<accession>A0AAP0P5X1</accession>
<organism evidence="1 2">
    <name type="scientific">Stephania cephalantha</name>
    <dbReference type="NCBI Taxonomy" id="152367"/>
    <lineage>
        <taxon>Eukaryota</taxon>
        <taxon>Viridiplantae</taxon>
        <taxon>Streptophyta</taxon>
        <taxon>Embryophyta</taxon>
        <taxon>Tracheophyta</taxon>
        <taxon>Spermatophyta</taxon>
        <taxon>Magnoliopsida</taxon>
        <taxon>Ranunculales</taxon>
        <taxon>Menispermaceae</taxon>
        <taxon>Menispermoideae</taxon>
        <taxon>Cissampelideae</taxon>
        <taxon>Stephania</taxon>
    </lineage>
</organism>
<evidence type="ECO:0000313" key="2">
    <source>
        <dbReference type="Proteomes" id="UP001419268"/>
    </source>
</evidence>
<protein>
    <submittedName>
        <fullName evidence="1">Uncharacterized protein</fullName>
    </submittedName>
</protein>
<dbReference type="AlphaFoldDB" id="A0AAP0P5X1"/>
<evidence type="ECO:0000313" key="1">
    <source>
        <dbReference type="EMBL" id="KAK9132247.1"/>
    </source>
</evidence>
<dbReference type="EMBL" id="JBBNAG010000005">
    <property type="protein sequence ID" value="KAK9132247.1"/>
    <property type="molecule type" value="Genomic_DNA"/>
</dbReference>